<accession>A0A9P6ZQU7</accession>
<dbReference type="OrthoDB" id="10638604at2759"/>
<name>A0A9P6ZQU7_9AGAM</name>
<evidence type="ECO:0000313" key="2">
    <source>
        <dbReference type="Proteomes" id="UP000714275"/>
    </source>
</evidence>
<gene>
    <name evidence="1" type="ORF">EV702DRAFT_1047182</name>
</gene>
<protein>
    <submittedName>
        <fullName evidence="1">Uncharacterized protein</fullName>
    </submittedName>
</protein>
<keyword evidence="2" id="KW-1185">Reference proteome</keyword>
<sequence length="242" mass="27661">MRCSGHVSTHVITLHTACVNGKMNYAPVGLDRTGLDIGWMKSVGDGEDWTQVGQEVSSFFIIGFTIRFKSMCDSMLAINILYFMNGKSIADDGQDYGQYFGMESNPSPIAKELHRELGSITRPKKWQKRVTLNYYSHPKSSSMKQRKHTQYQYHRDCSISYTLQYVEPPKNVQLTKHCQPPMHAGLLPAMMSDEFDEFLADTSWGADNDVQSPRKRTMGDNPLLVWFKDRSLFLQEMLQLKG</sequence>
<organism evidence="1 2">
    <name type="scientific">Suillus placidus</name>
    <dbReference type="NCBI Taxonomy" id="48579"/>
    <lineage>
        <taxon>Eukaryota</taxon>
        <taxon>Fungi</taxon>
        <taxon>Dikarya</taxon>
        <taxon>Basidiomycota</taxon>
        <taxon>Agaricomycotina</taxon>
        <taxon>Agaricomycetes</taxon>
        <taxon>Agaricomycetidae</taxon>
        <taxon>Boletales</taxon>
        <taxon>Suillineae</taxon>
        <taxon>Suillaceae</taxon>
        <taxon>Suillus</taxon>
    </lineage>
</organism>
<dbReference type="AlphaFoldDB" id="A0A9P6ZQU7"/>
<dbReference type="Proteomes" id="UP000714275">
    <property type="component" value="Unassembled WGS sequence"/>
</dbReference>
<evidence type="ECO:0000313" key="1">
    <source>
        <dbReference type="EMBL" id="KAG1775058.1"/>
    </source>
</evidence>
<proteinExistence type="predicted"/>
<dbReference type="EMBL" id="JABBWD010000036">
    <property type="protein sequence ID" value="KAG1775058.1"/>
    <property type="molecule type" value="Genomic_DNA"/>
</dbReference>
<reference evidence="1" key="1">
    <citation type="journal article" date="2020" name="New Phytol.">
        <title>Comparative genomics reveals dynamic genome evolution in host specialist ectomycorrhizal fungi.</title>
        <authorList>
            <person name="Lofgren L.A."/>
            <person name="Nguyen N.H."/>
            <person name="Vilgalys R."/>
            <person name="Ruytinx J."/>
            <person name="Liao H.L."/>
            <person name="Branco S."/>
            <person name="Kuo A."/>
            <person name="LaButti K."/>
            <person name="Lipzen A."/>
            <person name="Andreopoulos W."/>
            <person name="Pangilinan J."/>
            <person name="Riley R."/>
            <person name="Hundley H."/>
            <person name="Na H."/>
            <person name="Barry K."/>
            <person name="Grigoriev I.V."/>
            <person name="Stajich J.E."/>
            <person name="Kennedy P.G."/>
        </authorList>
    </citation>
    <scope>NUCLEOTIDE SEQUENCE</scope>
    <source>
        <strain evidence="1">DOB743</strain>
    </source>
</reference>
<comment type="caution">
    <text evidence="1">The sequence shown here is derived from an EMBL/GenBank/DDBJ whole genome shotgun (WGS) entry which is preliminary data.</text>
</comment>